<feature type="non-terminal residue" evidence="2">
    <location>
        <position position="1930"/>
    </location>
</feature>
<reference evidence="2 3" key="1">
    <citation type="submission" date="2019-07" db="EMBL/GenBank/DDBJ databases">
        <title>Flavobacterium sp. nov., isolated from glacier ice.</title>
        <authorList>
            <person name="Liu Q."/>
            <person name="Xin Y.-H."/>
        </authorList>
    </citation>
    <scope>NUCLEOTIDE SEQUENCE [LARGE SCALE GENOMIC DNA]</scope>
    <source>
        <strain evidence="2 3">ZT4R6</strain>
    </source>
</reference>
<organism evidence="2 3">
    <name type="scientific">Flavobacterium zepuense</name>
    <dbReference type="NCBI Taxonomy" id="2593302"/>
    <lineage>
        <taxon>Bacteria</taxon>
        <taxon>Pseudomonadati</taxon>
        <taxon>Bacteroidota</taxon>
        <taxon>Flavobacteriia</taxon>
        <taxon>Flavobacteriales</taxon>
        <taxon>Flavobacteriaceae</taxon>
        <taxon>Flavobacterium</taxon>
    </lineage>
</organism>
<sequence length="1930" mass="202115">MKKKLLIIALLFIVKGFSQNITVSTNAYTPAQLVNQILVRDACLAEVANITKSTGIDYGYAQGNGIGYFQNTNPNFPIASGVVLSTGNATAAQGPNTGISSATSPLWLGDASLEAALAAQGITMNSRNATVLEFDFKAVTSNFSVDFLFASEEYGTYQCDSKDSFVFLLTNLNTGVTTNVAVVPNTSQPISVATISNALYNSSCGVNSQYFGLFNGGGNALASATNFEGQTVLLNASHDLVVGDQYHIKLVIADDAGQSGVDGAYDSAVFFPEGSFNLGHQVVGEDQTVANGGALCNDNTYTINTGLSETDFNLSWTKDNQPVAGGSTITIAQTGSYELTITNPVTGCTAEQTVLIEAALPIPATQPVDLLACENSGGQYVYDLNINTPIIKQTLDPATIVTYHTTQAAAEANTGGLPGMYTSAGNQTIYARVKNSNNDCYVVVSFQLLTVEPPVAGQPANIIQCATTAGGITSLFNLTQLDASILGAQPANQNTITYFTSMANATNNTSPILNPGNYTSASATIYARIQRNFSVSCFDITSFTITVGPVPVVATPANVFACNFYNLPFLPNGQHYYTGPNGTGTQIPNFSQITTTQTIYIFAQSNVAPYCTNQHTFVVNIATSGATVPPSVTACQSYTLPALPPGRFYYTGPGGTGTQLANGTVITTTQTIYFYIPAVAACTQTTNFTVTIVPNPVIPNPGNMAVCQPYTLPVLTTGNYYTGPGGTGAVIPGGTVIASTQTIYIYATTNTTPACTAENSFTVTVYNIDIPDIANVTNCGPYNLPELPIGGYFTGSGGTGNPIAAGAAIATTQTIYAFSQGGTCTDEEVFTVTINPLPVFDPITDAEACGSYTLPPLPAGAGYFNLPDGQGPIPAGTILDESQPVYVLSPPNQFGCRRQRVFDVIVIGEEADNPGDHSVCGGYTLPELLIGDYYTGPGATGTLIPAGTEITTSQTIYVYAVSTAEPFCVAESNFIVTVTPEPVVPAVSNVRVCDSYTLPALPAGVSYRTGPDGTGTVLAAGSSITTSQTIYVYAQSGGTPNCVAQDSFTVTIISGSIAPVNVTACASGYTLPQLPMGSYRNQPNGGGSVIPSGTVITASQTLYVHATVTSGVNCTNDDSFIITILPPVIADDPADVMSCGSYTLLPNVNGNYYTGPGGTGTLLPAGTVLTASQTVYTFNFNPQYPNCRAQHSFQVTVTGPTVTDMPDQTACGGYILPALTVGNYYTQSGGQGTLLPVGSNVTASQTIYIYAQTGTTFICSDEESFNLTILPLPQIPNPGVIAVCGSYILPDLTVGAYYTGPGGSGTQLVEGQAISSTQNIYIYAESGGTPNCVAEHMFQVIVNPQAPPDVSACDSYTLPPLLFGNYFTGPAGTGTPKFAGNVITATQDLYVYVASSTTPNCTDNNVFTITINQTPVLPAFDAIVERCDSYTLPPLAIGNYYTGAGGTGSVIDAGTVLTTNQTVYVYAQTGTSPNCTDEASFDVIIHVTPIADARSAVEICDSYTLTPLITGNYFALPGGPNVPGQIAYSADDLITESMLMYIYAESATSSECFTQNSFQIDVLSIDADNPGPQEACDSYTLPALTVGNYYTLSGGPDVPGQVMMNAGDVITQSTTLYVYAELGGRLNCNDEHLMPITIFVTPVVDDTQGDLAVCFTYTLPALTVGNYYTQTNGGGTQLAAGTQITQSQNIYIYAATGSPTTTCSDQHVYHVTVNSIDVPEIDDFYACITYTLPQLAVGNYFTQPGGQGTLLPPGTVITNTQTIYIFGETNTVPNCTDESDFVITIVQPPLATFPQPLTTCAFDDLGHGTFNLNPALAEALNGQPNVAVSIYETEEDSQFGTNAITDLDSYNNVVAFNQTLYIRLESTLAPGCITLVTVELIAHPRPIAIEPSAPYALCDDGSSDTDGVSIFNLTTYQDEVLGSMSAADYA</sequence>
<feature type="signal peptide" evidence="1">
    <location>
        <begin position="1"/>
        <end position="20"/>
    </location>
</feature>
<evidence type="ECO:0008006" key="4">
    <source>
        <dbReference type="Google" id="ProtNLM"/>
    </source>
</evidence>
<dbReference type="NCBIfam" id="NF038133">
    <property type="entry name" value="choice_anch_L"/>
    <property type="match status" value="1"/>
</dbReference>
<proteinExistence type="predicted"/>
<evidence type="ECO:0000313" key="3">
    <source>
        <dbReference type="Proteomes" id="UP000320643"/>
    </source>
</evidence>
<gene>
    <name evidence="2" type="ORF">FMM05_16610</name>
</gene>
<feature type="chain" id="PRO_5021915324" description="Gliding motility-associated C-terminal domain-containing protein" evidence="1">
    <location>
        <begin position="21"/>
        <end position="1930"/>
    </location>
</feature>
<dbReference type="InterPro" id="IPR049804">
    <property type="entry name" value="Choice_anch_L"/>
</dbReference>
<dbReference type="Proteomes" id="UP000320643">
    <property type="component" value="Unassembled WGS sequence"/>
</dbReference>
<accession>A0A552UW75</accession>
<evidence type="ECO:0000313" key="2">
    <source>
        <dbReference type="EMBL" id="TRW22501.1"/>
    </source>
</evidence>
<keyword evidence="3" id="KW-1185">Reference proteome</keyword>
<dbReference type="OrthoDB" id="9765926at2"/>
<keyword evidence="1" id="KW-0732">Signal</keyword>
<dbReference type="RefSeq" id="WP_143374545.1">
    <property type="nucleotide sequence ID" value="NZ_VJVZ01000012.1"/>
</dbReference>
<name>A0A552UW75_9FLAO</name>
<protein>
    <recommendedName>
        <fullName evidence="4">Gliding motility-associated C-terminal domain-containing protein</fullName>
    </recommendedName>
</protein>
<dbReference type="EMBL" id="VJVZ01000012">
    <property type="protein sequence ID" value="TRW22501.1"/>
    <property type="molecule type" value="Genomic_DNA"/>
</dbReference>
<evidence type="ECO:0000256" key="1">
    <source>
        <dbReference type="SAM" id="SignalP"/>
    </source>
</evidence>
<comment type="caution">
    <text evidence="2">The sequence shown here is derived from an EMBL/GenBank/DDBJ whole genome shotgun (WGS) entry which is preliminary data.</text>
</comment>